<dbReference type="InterPro" id="IPR050789">
    <property type="entry name" value="Diverse_Enzym_Activities"/>
</dbReference>
<name>A0A9X1DAI5_9SPHN</name>
<dbReference type="Gene3D" id="3.40.710.10">
    <property type="entry name" value="DD-peptidase/beta-lactamase superfamily"/>
    <property type="match status" value="1"/>
</dbReference>
<accession>A0A9X1DAI5</accession>
<keyword evidence="4" id="KW-1185">Reference proteome</keyword>
<feature type="signal peptide" evidence="1">
    <location>
        <begin position="1"/>
        <end position="24"/>
    </location>
</feature>
<dbReference type="SUPFAM" id="SSF56601">
    <property type="entry name" value="beta-lactamase/transpeptidase-like"/>
    <property type="match status" value="1"/>
</dbReference>
<protein>
    <submittedName>
        <fullName evidence="3">Beta-lactamase family protein</fullName>
    </submittedName>
</protein>
<dbReference type="Proteomes" id="UP001138757">
    <property type="component" value="Unassembled WGS sequence"/>
</dbReference>
<dbReference type="Pfam" id="PF00144">
    <property type="entry name" value="Beta-lactamase"/>
    <property type="match status" value="1"/>
</dbReference>
<dbReference type="PANTHER" id="PTHR43283:SF7">
    <property type="entry name" value="BETA-LACTAMASE-RELATED DOMAIN-CONTAINING PROTEIN"/>
    <property type="match status" value="1"/>
</dbReference>
<reference evidence="3" key="1">
    <citation type="submission" date="2021-05" db="EMBL/GenBank/DDBJ databases">
        <title>Genome of Sphingobium sp. strain.</title>
        <authorList>
            <person name="Fan R."/>
        </authorList>
    </citation>
    <scope>NUCLEOTIDE SEQUENCE</scope>
    <source>
        <strain evidence="3">H33</strain>
    </source>
</reference>
<evidence type="ECO:0000313" key="4">
    <source>
        <dbReference type="Proteomes" id="UP001138757"/>
    </source>
</evidence>
<feature type="chain" id="PRO_5040790929" evidence="1">
    <location>
        <begin position="25"/>
        <end position="375"/>
    </location>
</feature>
<gene>
    <name evidence="3" type="ORF">KK488_05845</name>
</gene>
<organism evidence="3 4">
    <name type="scientific">Sphingobium nicotianae</name>
    <dbReference type="NCBI Taxonomy" id="2782607"/>
    <lineage>
        <taxon>Bacteria</taxon>
        <taxon>Pseudomonadati</taxon>
        <taxon>Pseudomonadota</taxon>
        <taxon>Alphaproteobacteria</taxon>
        <taxon>Sphingomonadales</taxon>
        <taxon>Sphingomonadaceae</taxon>
        <taxon>Sphingobium</taxon>
    </lineage>
</organism>
<feature type="domain" description="Beta-lactamase-related" evidence="2">
    <location>
        <begin position="72"/>
        <end position="364"/>
    </location>
</feature>
<dbReference type="RefSeq" id="WP_214622203.1">
    <property type="nucleotide sequence ID" value="NZ_JAHGAW010000003.1"/>
</dbReference>
<dbReference type="PANTHER" id="PTHR43283">
    <property type="entry name" value="BETA-LACTAMASE-RELATED"/>
    <property type="match status" value="1"/>
</dbReference>
<proteinExistence type="predicted"/>
<sequence length="375" mass="40018">MKRKTKIVTLCAALALLGAGALLAVPGASQDIPASRYAVLKDSDGVSALALREAIDPFFDEADGPGSGETRALVVMRGGRIIAERYAPGYGPQSRFLSWSIAKTVTGLLVGIMVSDGRLGLDDPAPIPAWHQPGDPRSAITLRELLQMRSGLQNSELWQPGGHSDALDMVVGEGARDQAAFAAAKPLVDPPGTRFVYSSATSMILAGIVTDQLAPGAGPQQRRDAMARFLAARFSGPLGLTGLAPEYDEAGTLQGAAFLHMTARDYARLGELIRHRGRANGRQLVSDKWFDVMFAPSPANPAYGAQLWLNRPSEESELFPGHASPQVMAAIGHRGQFVLISPAQQLVIVRLGNSRDEEIAPLRDALASLVRRFPE</sequence>
<evidence type="ECO:0000313" key="3">
    <source>
        <dbReference type="EMBL" id="MBT2186467.1"/>
    </source>
</evidence>
<dbReference type="AlphaFoldDB" id="A0A9X1DAI5"/>
<evidence type="ECO:0000256" key="1">
    <source>
        <dbReference type="SAM" id="SignalP"/>
    </source>
</evidence>
<dbReference type="InterPro" id="IPR001466">
    <property type="entry name" value="Beta-lactam-related"/>
</dbReference>
<evidence type="ECO:0000259" key="2">
    <source>
        <dbReference type="Pfam" id="PF00144"/>
    </source>
</evidence>
<comment type="caution">
    <text evidence="3">The sequence shown here is derived from an EMBL/GenBank/DDBJ whole genome shotgun (WGS) entry which is preliminary data.</text>
</comment>
<dbReference type="InterPro" id="IPR012338">
    <property type="entry name" value="Beta-lactam/transpept-like"/>
</dbReference>
<dbReference type="EMBL" id="JAHGAW010000003">
    <property type="protein sequence ID" value="MBT2186467.1"/>
    <property type="molecule type" value="Genomic_DNA"/>
</dbReference>
<keyword evidence="1" id="KW-0732">Signal</keyword>